<evidence type="ECO:0000313" key="1">
    <source>
        <dbReference type="EMBL" id="HAF1616125.1"/>
    </source>
</evidence>
<name>A0A742UKE3_SALER</name>
<sequence>MTSLKKALLTVTPEAIPCKLLGVDVFIRRMSAMELIQYDEGISAAREKDDTRATVILSAGLILSAIVTDKGIPYAKGDLPTAEEVAGKHDNSAIIDAVSKIQRCSYGTLEEAEKN</sequence>
<dbReference type="EMBL" id="DAAUKO010000021">
    <property type="protein sequence ID" value="HAF1616125.1"/>
    <property type="molecule type" value="Genomic_DNA"/>
</dbReference>
<accession>A0A742UKE3</accession>
<reference evidence="1" key="1">
    <citation type="journal article" date="2018" name="Genome Biol.">
        <title>SKESA: strategic k-mer extension for scrupulous assemblies.</title>
        <authorList>
            <person name="Souvorov A."/>
            <person name="Agarwala R."/>
            <person name="Lipman D.J."/>
        </authorList>
    </citation>
    <scope>NUCLEOTIDE SEQUENCE</scope>
    <source>
        <strain evidence="1">MA.03-3818</strain>
    </source>
</reference>
<dbReference type="Pfam" id="PF16462">
    <property type="entry name" value="Phage_TAC_14"/>
    <property type="match status" value="1"/>
</dbReference>
<proteinExistence type="predicted"/>
<protein>
    <submittedName>
        <fullName evidence="1">Phage tail protein</fullName>
    </submittedName>
</protein>
<gene>
    <name evidence="1" type="ORF">G9B49_005182</name>
</gene>
<dbReference type="AlphaFoldDB" id="A0A742UKE3"/>
<organism evidence="1">
    <name type="scientific">Salmonella enterica</name>
    <name type="common">Salmonella choleraesuis</name>
    <dbReference type="NCBI Taxonomy" id="28901"/>
    <lineage>
        <taxon>Bacteria</taxon>
        <taxon>Pseudomonadati</taxon>
        <taxon>Pseudomonadota</taxon>
        <taxon>Gammaproteobacteria</taxon>
        <taxon>Enterobacterales</taxon>
        <taxon>Enterobacteriaceae</taxon>
        <taxon>Salmonella</taxon>
    </lineage>
</organism>
<dbReference type="InterPro" id="IPR024410">
    <property type="entry name" value="Phage_TAC_12"/>
</dbReference>
<comment type="caution">
    <text evidence="1">The sequence shown here is derived from an EMBL/GenBank/DDBJ whole genome shotgun (WGS) entry which is preliminary data.</text>
</comment>
<reference evidence="1" key="2">
    <citation type="submission" date="2020-02" db="EMBL/GenBank/DDBJ databases">
        <authorList>
            <consortium name="NCBI Pathogen Detection Project"/>
        </authorList>
    </citation>
    <scope>NUCLEOTIDE SEQUENCE</scope>
    <source>
        <strain evidence="1">MA.03-3818</strain>
    </source>
</reference>